<dbReference type="EMBL" id="PDCJ01000001">
    <property type="protein sequence ID" value="PEG31038.1"/>
    <property type="molecule type" value="Genomic_DNA"/>
</dbReference>
<dbReference type="InterPro" id="IPR035965">
    <property type="entry name" value="PAS-like_dom_sf"/>
</dbReference>
<proteinExistence type="predicted"/>
<evidence type="ECO:0000313" key="3">
    <source>
        <dbReference type="EMBL" id="CAI3538936.1"/>
    </source>
</evidence>
<protein>
    <submittedName>
        <fullName evidence="4">GGDEF domain-containing protein</fullName>
    </submittedName>
</protein>
<dbReference type="SUPFAM" id="SSF55785">
    <property type="entry name" value="PYP-like sensor domain (PAS domain)"/>
    <property type="match status" value="1"/>
</dbReference>
<dbReference type="PANTHER" id="PTHR44757">
    <property type="entry name" value="DIGUANYLATE CYCLASE DGCP"/>
    <property type="match status" value="1"/>
</dbReference>
<evidence type="ECO:0000259" key="1">
    <source>
        <dbReference type="PROSITE" id="PS50112"/>
    </source>
</evidence>
<dbReference type="AlphaFoldDB" id="A0A2A7MIU4"/>
<feature type="domain" description="PAS" evidence="1">
    <location>
        <begin position="4"/>
        <end position="59"/>
    </location>
</feature>
<gene>
    <name evidence="3" type="ORF">CNEO2_100012</name>
    <name evidence="4" type="ORF">CQ394_04755</name>
</gene>
<sequence length="291" mass="33838">MNNNYNNLKNVLESMPMALYVKNLENKIIYVNKVFFKTFNLTYNEVFYKNEKAILSLLNINVNIDNDIEIIREKKTVCCERTINKNENQKTYQVYKSPIFNNKNEVISIMTLYNDITCIKNREDKLEKLAYRDYLTNLLNLRGLIKYISSKSNNPNKEITLLFIDLDNFKKLNDTFGHKYGDKALKIIAKRLSEFSGNNVARIGGDEFIIIYENIGYNELMNNVSKILSLLRLKLEKNNEEVFISGSIGVVTECCNNLDYDKLIAKGDICLYKAKVNGKNQVVFDDEDFKI</sequence>
<name>A0A2A7MIU4_9CLOT</name>
<dbReference type="OrthoDB" id="9804747at2"/>
<dbReference type="InterPro" id="IPR052155">
    <property type="entry name" value="Biofilm_reg_signaling"/>
</dbReference>
<dbReference type="InterPro" id="IPR000160">
    <property type="entry name" value="GGDEF_dom"/>
</dbReference>
<accession>A0A2A7MIU4</accession>
<dbReference type="NCBIfam" id="TIGR00229">
    <property type="entry name" value="sensory_box"/>
    <property type="match status" value="1"/>
</dbReference>
<evidence type="ECO:0000313" key="4">
    <source>
        <dbReference type="EMBL" id="PEG31038.1"/>
    </source>
</evidence>
<dbReference type="SUPFAM" id="SSF55073">
    <property type="entry name" value="Nucleotide cyclase"/>
    <property type="match status" value="1"/>
</dbReference>
<dbReference type="NCBIfam" id="TIGR00254">
    <property type="entry name" value="GGDEF"/>
    <property type="match status" value="1"/>
</dbReference>
<feature type="domain" description="GGDEF" evidence="2">
    <location>
        <begin position="157"/>
        <end position="287"/>
    </location>
</feature>
<dbReference type="RefSeq" id="WP_058295202.1">
    <property type="nucleotide sequence ID" value="NZ_CAMRXB010000051.1"/>
</dbReference>
<reference evidence="4 5" key="1">
    <citation type="submission" date="2017-10" db="EMBL/GenBank/DDBJ databases">
        <title>Effective Description of Clostridium neonatale sp. nov. linked to necrotizing enterocolitis in neonates and a clarification of species assignable to the genus Clostridium (Prazmowski 1880) emend. Lawson and Rainey 2016.</title>
        <authorList>
            <person name="Bernard K."/>
            <person name="Burdz T."/>
            <person name="Wiebe D."/>
            <person name="Balcewich B."/>
            <person name="Alfa M."/>
            <person name="Bernier A.-M."/>
        </authorList>
    </citation>
    <scope>NUCLEOTIDE SEQUENCE [LARGE SCALE GENOMIC DNA]</scope>
    <source>
        <strain evidence="4 5">LCDC99A005</strain>
    </source>
</reference>
<dbReference type="InterPro" id="IPR000014">
    <property type="entry name" value="PAS"/>
</dbReference>
<dbReference type="PROSITE" id="PS50112">
    <property type="entry name" value="PAS"/>
    <property type="match status" value="1"/>
</dbReference>
<dbReference type="InterPro" id="IPR029787">
    <property type="entry name" value="Nucleotide_cyclase"/>
</dbReference>
<evidence type="ECO:0000313" key="5">
    <source>
        <dbReference type="Proteomes" id="UP000220840"/>
    </source>
</evidence>
<evidence type="ECO:0000259" key="2">
    <source>
        <dbReference type="PROSITE" id="PS50887"/>
    </source>
</evidence>
<organism evidence="4 5">
    <name type="scientific">Clostridium neonatale</name>
    <dbReference type="NCBI Taxonomy" id="137838"/>
    <lineage>
        <taxon>Bacteria</taxon>
        <taxon>Bacillati</taxon>
        <taxon>Bacillota</taxon>
        <taxon>Clostridia</taxon>
        <taxon>Eubacteriales</taxon>
        <taxon>Clostridiaceae</taxon>
        <taxon>Clostridium</taxon>
    </lineage>
</organism>
<dbReference type="InterPro" id="IPR043128">
    <property type="entry name" value="Rev_trsase/Diguanyl_cyclase"/>
</dbReference>
<comment type="caution">
    <text evidence="4">The sequence shown here is derived from an EMBL/GenBank/DDBJ whole genome shotgun (WGS) entry which is preliminary data.</text>
</comment>
<keyword evidence="5" id="KW-1185">Reference proteome</keyword>
<dbReference type="EMBL" id="CAMTCP010000011">
    <property type="protein sequence ID" value="CAI3538936.1"/>
    <property type="molecule type" value="Genomic_DNA"/>
</dbReference>
<dbReference type="CDD" id="cd01949">
    <property type="entry name" value="GGDEF"/>
    <property type="match status" value="1"/>
</dbReference>
<dbReference type="PROSITE" id="PS50887">
    <property type="entry name" value="GGDEF"/>
    <property type="match status" value="1"/>
</dbReference>
<dbReference type="STRING" id="137838.GCA_001458595_02417"/>
<dbReference type="Proteomes" id="UP000220840">
    <property type="component" value="Unassembled WGS sequence"/>
</dbReference>
<dbReference type="SMART" id="SM00267">
    <property type="entry name" value="GGDEF"/>
    <property type="match status" value="1"/>
</dbReference>
<dbReference type="PANTHER" id="PTHR44757:SF2">
    <property type="entry name" value="BIOFILM ARCHITECTURE MAINTENANCE PROTEIN MBAA"/>
    <property type="match status" value="1"/>
</dbReference>
<dbReference type="Gene3D" id="3.30.70.270">
    <property type="match status" value="1"/>
</dbReference>
<dbReference type="Pfam" id="PF00990">
    <property type="entry name" value="GGDEF"/>
    <property type="match status" value="1"/>
</dbReference>
<dbReference type="Gene3D" id="3.30.450.20">
    <property type="entry name" value="PAS domain"/>
    <property type="match status" value="1"/>
</dbReference>
<reference evidence="3" key="2">
    <citation type="submission" date="2022-10" db="EMBL/GenBank/DDBJ databases">
        <authorList>
            <person name="Aires J."/>
            <person name="Mesa V."/>
        </authorList>
    </citation>
    <scope>NUCLEOTIDE SEQUENCE</scope>
    <source>
        <strain evidence="3">Clostridium neonatale JD116</strain>
    </source>
</reference>
<dbReference type="Proteomes" id="UP001189143">
    <property type="component" value="Unassembled WGS sequence"/>
</dbReference>